<feature type="non-terminal residue" evidence="2">
    <location>
        <position position="1"/>
    </location>
</feature>
<dbReference type="EMBL" id="SZOH01004083">
    <property type="protein sequence ID" value="TKI88204.1"/>
    <property type="molecule type" value="Genomic_DNA"/>
</dbReference>
<name>A0A9X9A1Y4_BACCE</name>
<gene>
    <name evidence="2" type="ORF">FC695_38060</name>
</gene>
<comment type="caution">
    <text evidence="2">The sequence shown here is derived from an EMBL/GenBank/DDBJ whole genome shotgun (WGS) entry which is preliminary data.</text>
</comment>
<accession>A0A9X9A1Y4</accession>
<sequence length="67" mass="7739">IRFKADTEVLIHEGLPIIIKWINTLKELGIINRVTFDTYDPEIERYGGAIAMEKAEKIFYLDSLISL</sequence>
<reference evidence="2 3" key="1">
    <citation type="journal article" date="2019" name="Environ. Microbiol.">
        <title>An active ?-lactamase is a part of an orchestrated cell wall stress resistance network of Bacillus subtilis and related rhizosphere species.</title>
        <authorList>
            <person name="Bucher T."/>
            <person name="Keren-Paz A."/>
            <person name="Hausser J."/>
            <person name="Olender T."/>
            <person name="Cytryn E."/>
            <person name="Kolodkin-Gal I."/>
        </authorList>
    </citation>
    <scope>NUCLEOTIDE SEQUENCE [LARGE SCALE GENOMIC DNA]</scope>
    <source>
        <strain evidence="2 3">I32</strain>
    </source>
</reference>
<proteinExistence type="predicted"/>
<dbReference type="Pfam" id="PF14028">
    <property type="entry name" value="Lant_dehydr_C"/>
    <property type="match status" value="1"/>
</dbReference>
<evidence type="ECO:0000313" key="3">
    <source>
        <dbReference type="Proteomes" id="UP000308444"/>
    </source>
</evidence>
<dbReference type="Proteomes" id="UP000308444">
    <property type="component" value="Unassembled WGS sequence"/>
</dbReference>
<feature type="non-terminal residue" evidence="2">
    <location>
        <position position="67"/>
    </location>
</feature>
<evidence type="ECO:0000313" key="2">
    <source>
        <dbReference type="EMBL" id="TKI88204.1"/>
    </source>
</evidence>
<dbReference type="AlphaFoldDB" id="A0A9X9A1Y4"/>
<dbReference type="InterPro" id="IPR023809">
    <property type="entry name" value="Thiopep_bacteriocin_synth_dom"/>
</dbReference>
<evidence type="ECO:0000259" key="1">
    <source>
        <dbReference type="Pfam" id="PF14028"/>
    </source>
</evidence>
<protein>
    <recommendedName>
        <fullName evidence="1">Thiopeptide-type bacteriocin biosynthesis domain-containing protein</fullName>
    </recommendedName>
</protein>
<organism evidence="2 3">
    <name type="scientific">Bacillus cereus</name>
    <dbReference type="NCBI Taxonomy" id="1396"/>
    <lineage>
        <taxon>Bacteria</taxon>
        <taxon>Bacillati</taxon>
        <taxon>Bacillota</taxon>
        <taxon>Bacilli</taxon>
        <taxon>Bacillales</taxon>
        <taxon>Bacillaceae</taxon>
        <taxon>Bacillus</taxon>
        <taxon>Bacillus cereus group</taxon>
    </lineage>
</organism>
<feature type="domain" description="Thiopeptide-type bacteriocin biosynthesis" evidence="1">
    <location>
        <begin position="1"/>
        <end position="65"/>
    </location>
</feature>
<dbReference type="NCBIfam" id="TIGR03891">
    <property type="entry name" value="thiopep_ocin"/>
    <property type="match status" value="1"/>
</dbReference>